<accession>X1HWE4</accession>
<proteinExistence type="predicted"/>
<gene>
    <name evidence="1" type="ORF">S03H2_31270</name>
</gene>
<dbReference type="EMBL" id="BARU01018953">
    <property type="protein sequence ID" value="GAH61400.1"/>
    <property type="molecule type" value="Genomic_DNA"/>
</dbReference>
<name>X1HWE4_9ZZZZ</name>
<reference evidence="1" key="1">
    <citation type="journal article" date="2014" name="Front. Microbiol.">
        <title>High frequency of phylogenetically diverse reductive dehalogenase-homologous genes in deep subseafloor sedimentary metagenomes.</title>
        <authorList>
            <person name="Kawai M."/>
            <person name="Futagami T."/>
            <person name="Toyoda A."/>
            <person name="Takaki Y."/>
            <person name="Nishi S."/>
            <person name="Hori S."/>
            <person name="Arai W."/>
            <person name="Tsubouchi T."/>
            <person name="Morono Y."/>
            <person name="Uchiyama I."/>
            <person name="Ito T."/>
            <person name="Fujiyama A."/>
            <person name="Inagaki F."/>
            <person name="Takami H."/>
        </authorList>
    </citation>
    <scope>NUCLEOTIDE SEQUENCE</scope>
    <source>
        <strain evidence="1">Expedition CK06-06</strain>
    </source>
</reference>
<sequence length="66" mass="7501">MATSTRHKIKEQWEAAVHALKNCHYHLMYISTLAGTDSEPINKTLPAVLYGLEQMQEVLTAFREAL</sequence>
<comment type="caution">
    <text evidence="1">The sequence shown here is derived from an EMBL/GenBank/DDBJ whole genome shotgun (WGS) entry which is preliminary data.</text>
</comment>
<evidence type="ECO:0000313" key="1">
    <source>
        <dbReference type="EMBL" id="GAH61400.1"/>
    </source>
</evidence>
<dbReference type="AlphaFoldDB" id="X1HWE4"/>
<organism evidence="1">
    <name type="scientific">marine sediment metagenome</name>
    <dbReference type="NCBI Taxonomy" id="412755"/>
    <lineage>
        <taxon>unclassified sequences</taxon>
        <taxon>metagenomes</taxon>
        <taxon>ecological metagenomes</taxon>
    </lineage>
</organism>
<protein>
    <submittedName>
        <fullName evidence="1">Uncharacterized protein</fullName>
    </submittedName>
</protein>